<dbReference type="RefSeq" id="WP_230056325.1">
    <property type="nucleotide sequence ID" value="NZ_CAJHOE010000001.1"/>
</dbReference>
<dbReference type="Gene3D" id="1.20.1600.10">
    <property type="entry name" value="Outer membrane efflux proteins (OEP)"/>
    <property type="match status" value="1"/>
</dbReference>
<proteinExistence type="inferred from homology"/>
<dbReference type="PROSITE" id="PS51257">
    <property type="entry name" value="PROKAR_LIPOPROTEIN"/>
    <property type="match status" value="1"/>
</dbReference>
<gene>
    <name evidence="3" type="primary">tdeA</name>
    <name evidence="3" type="ORF">LMG8286_00542</name>
</gene>
<evidence type="ECO:0000256" key="1">
    <source>
        <dbReference type="ARBA" id="ARBA00007613"/>
    </source>
</evidence>
<keyword evidence="2" id="KW-0175">Coiled coil</keyword>
<sequence>MYKIFVLTLAIFFSGCAVSKVDKNYQEILLDESQTIQIDKEWWLGYNEDYLNELIDTALKNNIDLKKSAITINKALAQAGIISADLLPNFNASLKGEASRDIGSNSQWQERFSTSISVSYELDLWQKLRNSKDAAMWEVNATQWDLQATKLSLINSVASGYFNAIYLKNAIKLYKQTLQNYEMLGRIIDSKVSFGKDEQISQKQVQSQILSIKNRILQTQKNLDTIKQTLKNLLNERGDFEFKFKEIFETKPLGVDIEVPIFSLSNRPDLKASIARINEALLNVKVSEKNFYPSLSIGASLSDSDEKLKKSFSLNLLNGNIALNLPFLNYSRLKANLRVSEASFQSAKLEYISRLTTAINEVYGAYKELENDKILLNNFMEQAKNYAQISKIYKLKYDYGKVELKEHLNAKNSELEAAISVLEQKYKIINNEINIFKAMAGRVQK</sequence>
<evidence type="ECO:0000313" key="3">
    <source>
        <dbReference type="EMBL" id="CAD7286797.1"/>
    </source>
</evidence>
<comment type="caution">
    <text evidence="3">The sequence shown here is derived from an EMBL/GenBank/DDBJ whole genome shotgun (WGS) entry which is preliminary data.</text>
</comment>
<protein>
    <submittedName>
        <fullName evidence="3">Toxin and drug export protein A</fullName>
    </submittedName>
</protein>
<feature type="coiled-coil region" evidence="2">
    <location>
        <begin position="405"/>
        <end position="432"/>
    </location>
</feature>
<reference evidence="3 4" key="1">
    <citation type="submission" date="2020-11" db="EMBL/GenBank/DDBJ databases">
        <authorList>
            <person name="Peeters C."/>
        </authorList>
    </citation>
    <scope>NUCLEOTIDE SEQUENCE [LARGE SCALE GENOMIC DNA]</scope>
    <source>
        <strain evidence="3 4">LMG 8286</strain>
    </source>
</reference>
<evidence type="ECO:0000313" key="4">
    <source>
        <dbReference type="Proteomes" id="UP000789359"/>
    </source>
</evidence>
<comment type="similarity">
    <text evidence="1">Belongs to the outer membrane factor (OMF) (TC 1.B.17) family.</text>
</comment>
<accession>A0ABN7K2W6</accession>
<dbReference type="Proteomes" id="UP000789359">
    <property type="component" value="Unassembled WGS sequence"/>
</dbReference>
<organism evidence="3 4">
    <name type="scientific">Campylobacter suis</name>
    <dbReference type="NCBI Taxonomy" id="2790657"/>
    <lineage>
        <taxon>Bacteria</taxon>
        <taxon>Pseudomonadati</taxon>
        <taxon>Campylobacterota</taxon>
        <taxon>Epsilonproteobacteria</taxon>
        <taxon>Campylobacterales</taxon>
        <taxon>Campylobacteraceae</taxon>
        <taxon>Campylobacter</taxon>
    </lineage>
</organism>
<dbReference type="Gene3D" id="2.20.200.10">
    <property type="entry name" value="Outer membrane efflux proteins (OEP)"/>
    <property type="match status" value="1"/>
</dbReference>
<dbReference type="InterPro" id="IPR010131">
    <property type="entry name" value="MdtP/NodT-like"/>
</dbReference>
<dbReference type="PANTHER" id="PTHR30203">
    <property type="entry name" value="OUTER MEMBRANE CATION EFFLUX PROTEIN"/>
    <property type="match status" value="1"/>
</dbReference>
<dbReference type="InterPro" id="IPR003423">
    <property type="entry name" value="OMP_efflux"/>
</dbReference>
<keyword evidence="4" id="KW-1185">Reference proteome</keyword>
<dbReference type="SUPFAM" id="SSF56954">
    <property type="entry name" value="Outer membrane efflux proteins (OEP)"/>
    <property type="match status" value="1"/>
</dbReference>
<dbReference type="EMBL" id="CAJHOE010000001">
    <property type="protein sequence ID" value="CAD7286797.1"/>
    <property type="molecule type" value="Genomic_DNA"/>
</dbReference>
<dbReference type="Pfam" id="PF02321">
    <property type="entry name" value="OEP"/>
    <property type="match status" value="2"/>
</dbReference>
<dbReference type="PANTHER" id="PTHR30203:SF32">
    <property type="entry name" value="CATION EFFLUX SYSTEM PROTEIN CUSC"/>
    <property type="match status" value="1"/>
</dbReference>
<evidence type="ECO:0000256" key="2">
    <source>
        <dbReference type="SAM" id="Coils"/>
    </source>
</evidence>
<name>A0ABN7K2W6_9BACT</name>